<protein>
    <recommendedName>
        <fullName evidence="2">AAA+ ATPase domain-containing protein</fullName>
    </recommendedName>
</protein>
<feature type="non-terminal residue" evidence="3">
    <location>
        <position position="1"/>
    </location>
</feature>
<dbReference type="InterPro" id="IPR001482">
    <property type="entry name" value="T2SS/T4SS_dom"/>
</dbReference>
<dbReference type="PANTHER" id="PTHR30486:SF15">
    <property type="entry name" value="TYPE II_IV SECRETION SYSTEM ATPASE"/>
    <property type="match status" value="1"/>
</dbReference>
<gene>
    <name evidence="3" type="ORF">ENG63_02165</name>
</gene>
<name>A0A7C0U220_DESA2</name>
<feature type="domain" description="AAA+ ATPase" evidence="2">
    <location>
        <begin position="49"/>
        <end position="193"/>
    </location>
</feature>
<dbReference type="EMBL" id="DRBS01000081">
    <property type="protein sequence ID" value="HDD43655.1"/>
    <property type="molecule type" value="Genomic_DNA"/>
</dbReference>
<dbReference type="SMART" id="SM00382">
    <property type="entry name" value="AAA"/>
    <property type="match status" value="1"/>
</dbReference>
<dbReference type="PANTHER" id="PTHR30486">
    <property type="entry name" value="TWITCHING MOTILITY PROTEIN PILT"/>
    <property type="match status" value="1"/>
</dbReference>
<reference evidence="3" key="1">
    <citation type="journal article" date="2020" name="mSystems">
        <title>Genome- and Community-Level Interaction Insights into Carbon Utilization and Element Cycling Functions of Hydrothermarchaeota in Hydrothermal Sediment.</title>
        <authorList>
            <person name="Zhou Z."/>
            <person name="Liu Y."/>
            <person name="Xu W."/>
            <person name="Pan J."/>
            <person name="Luo Z.H."/>
            <person name="Li M."/>
        </authorList>
    </citation>
    <scope>NUCLEOTIDE SEQUENCE [LARGE SCALE GENOMIC DNA]</scope>
    <source>
        <strain evidence="3">HyVt-233</strain>
    </source>
</reference>
<dbReference type="Pfam" id="PF00437">
    <property type="entry name" value="T2SSE"/>
    <property type="match status" value="1"/>
</dbReference>
<dbReference type="SUPFAM" id="SSF52540">
    <property type="entry name" value="P-loop containing nucleoside triphosphate hydrolases"/>
    <property type="match status" value="1"/>
</dbReference>
<evidence type="ECO:0000313" key="3">
    <source>
        <dbReference type="EMBL" id="HDD43655.1"/>
    </source>
</evidence>
<evidence type="ECO:0000256" key="1">
    <source>
        <dbReference type="ARBA" id="ARBA00006611"/>
    </source>
</evidence>
<dbReference type="InterPro" id="IPR050921">
    <property type="entry name" value="T4SS_GSP_E_ATPase"/>
</dbReference>
<accession>A0A7C0U220</accession>
<dbReference type="GO" id="GO:0016887">
    <property type="term" value="F:ATP hydrolysis activity"/>
    <property type="evidence" value="ECO:0007669"/>
    <property type="project" value="InterPro"/>
</dbReference>
<dbReference type="InterPro" id="IPR027417">
    <property type="entry name" value="P-loop_NTPase"/>
</dbReference>
<evidence type="ECO:0000259" key="2">
    <source>
        <dbReference type="SMART" id="SM00382"/>
    </source>
</evidence>
<dbReference type="Gene3D" id="3.40.50.300">
    <property type="entry name" value="P-loop containing nucleotide triphosphate hydrolases"/>
    <property type="match status" value="1"/>
</dbReference>
<dbReference type="AlphaFoldDB" id="A0A7C0U220"/>
<organism evidence="3">
    <name type="scientific">Desulfofervidus auxilii</name>
    <dbReference type="NCBI Taxonomy" id="1621989"/>
    <lineage>
        <taxon>Bacteria</taxon>
        <taxon>Pseudomonadati</taxon>
        <taxon>Thermodesulfobacteriota</taxon>
        <taxon>Candidatus Desulfofervidia</taxon>
        <taxon>Candidatus Desulfofervidales</taxon>
        <taxon>Candidatus Desulfofervidaceae</taxon>
        <taxon>Candidatus Desulfofervidus</taxon>
    </lineage>
</organism>
<proteinExistence type="inferred from homology"/>
<dbReference type="Proteomes" id="UP000886289">
    <property type="component" value="Unassembled WGS sequence"/>
</dbReference>
<dbReference type="InterPro" id="IPR003593">
    <property type="entry name" value="AAA+_ATPase"/>
</dbReference>
<sequence>SIDAPPLTVDGPSLDIRKYRKRGFNIVQLIRLGTLSIEAAAFLILAISSKLNISIIGEPGSGKTTLLNSLDLCLPKFFRVIYIEDVVESILVRGRHQLRLTVETYEEGEEIRRKSIEVIKLLHRRPDYIILGELQSQDHFLAAFHAMSAGLKCIQTSHASSVNGFLNRMLHVINISSDLIGELDLIVLMKKFLRKREIRKVYSIAELIKDPDIKKIIVSEIFSYKHNKLILIKDLRETSCFRKISKEFEISIADVYNLWIRLVNTLRMLLNKDVENSFLINKAIEIELSKLWG</sequence>
<comment type="similarity">
    <text evidence="1">Belongs to the GSP E family.</text>
</comment>
<comment type="caution">
    <text evidence="3">The sequence shown here is derived from an EMBL/GenBank/DDBJ whole genome shotgun (WGS) entry which is preliminary data.</text>
</comment>